<gene>
    <name evidence="1" type="ORF">ASPFODRAFT_145376</name>
</gene>
<evidence type="ECO:0000313" key="2">
    <source>
        <dbReference type="Proteomes" id="UP000184063"/>
    </source>
</evidence>
<dbReference type="VEuPathDB" id="FungiDB:ASPFODRAFT_145376"/>
<reference evidence="2" key="1">
    <citation type="journal article" date="2017" name="Genome Biol.">
        <title>Comparative genomics reveals high biological diversity and specific adaptations in the industrially and medically important fungal genus Aspergillus.</title>
        <authorList>
            <person name="de Vries R.P."/>
            <person name="Riley R."/>
            <person name="Wiebenga A."/>
            <person name="Aguilar-Osorio G."/>
            <person name="Amillis S."/>
            <person name="Uchima C.A."/>
            <person name="Anderluh G."/>
            <person name="Asadollahi M."/>
            <person name="Askin M."/>
            <person name="Barry K."/>
            <person name="Battaglia E."/>
            <person name="Bayram O."/>
            <person name="Benocci T."/>
            <person name="Braus-Stromeyer S.A."/>
            <person name="Caldana C."/>
            <person name="Canovas D."/>
            <person name="Cerqueira G.C."/>
            <person name="Chen F."/>
            <person name="Chen W."/>
            <person name="Choi C."/>
            <person name="Clum A."/>
            <person name="Dos Santos R.A."/>
            <person name="Damasio A.R."/>
            <person name="Diallinas G."/>
            <person name="Emri T."/>
            <person name="Fekete E."/>
            <person name="Flipphi M."/>
            <person name="Freyberg S."/>
            <person name="Gallo A."/>
            <person name="Gournas C."/>
            <person name="Habgood R."/>
            <person name="Hainaut M."/>
            <person name="Harispe M.L."/>
            <person name="Henrissat B."/>
            <person name="Hilden K.S."/>
            <person name="Hope R."/>
            <person name="Hossain A."/>
            <person name="Karabika E."/>
            <person name="Karaffa L."/>
            <person name="Karanyi Z."/>
            <person name="Krasevec N."/>
            <person name="Kuo A."/>
            <person name="Kusch H."/>
            <person name="LaButti K."/>
            <person name="Lagendijk E.L."/>
            <person name="Lapidus A."/>
            <person name="Levasseur A."/>
            <person name="Lindquist E."/>
            <person name="Lipzen A."/>
            <person name="Logrieco A.F."/>
            <person name="MacCabe A."/>
            <person name="Maekelae M.R."/>
            <person name="Malavazi I."/>
            <person name="Melin P."/>
            <person name="Meyer V."/>
            <person name="Mielnichuk N."/>
            <person name="Miskei M."/>
            <person name="Molnar A.P."/>
            <person name="Mule G."/>
            <person name="Ngan C.Y."/>
            <person name="Orejas M."/>
            <person name="Orosz E."/>
            <person name="Ouedraogo J.P."/>
            <person name="Overkamp K.M."/>
            <person name="Park H.-S."/>
            <person name="Perrone G."/>
            <person name="Piumi F."/>
            <person name="Punt P.J."/>
            <person name="Ram A.F."/>
            <person name="Ramon A."/>
            <person name="Rauscher S."/>
            <person name="Record E."/>
            <person name="Riano-Pachon D.M."/>
            <person name="Robert V."/>
            <person name="Roehrig J."/>
            <person name="Ruller R."/>
            <person name="Salamov A."/>
            <person name="Salih N.S."/>
            <person name="Samson R.A."/>
            <person name="Sandor E."/>
            <person name="Sanguinetti M."/>
            <person name="Schuetze T."/>
            <person name="Sepcic K."/>
            <person name="Shelest E."/>
            <person name="Sherlock G."/>
            <person name="Sophianopoulou V."/>
            <person name="Squina F.M."/>
            <person name="Sun H."/>
            <person name="Susca A."/>
            <person name="Todd R.B."/>
            <person name="Tsang A."/>
            <person name="Unkles S.E."/>
            <person name="van de Wiele N."/>
            <person name="van Rossen-Uffink D."/>
            <person name="Oliveira J.V."/>
            <person name="Vesth T.C."/>
            <person name="Visser J."/>
            <person name="Yu J.-H."/>
            <person name="Zhou M."/>
            <person name="Andersen M.R."/>
            <person name="Archer D.B."/>
            <person name="Baker S.E."/>
            <person name="Benoit I."/>
            <person name="Brakhage A.A."/>
            <person name="Braus G.H."/>
            <person name="Fischer R."/>
            <person name="Frisvad J.C."/>
            <person name="Goldman G.H."/>
            <person name="Houbraken J."/>
            <person name="Oakley B."/>
            <person name="Pocsi I."/>
            <person name="Scazzocchio C."/>
            <person name="Seiboth B."/>
            <person name="vanKuyk P.A."/>
            <person name="Wortman J."/>
            <person name="Dyer P.S."/>
            <person name="Grigoriev I.V."/>
        </authorList>
    </citation>
    <scope>NUCLEOTIDE SEQUENCE [LARGE SCALE GENOMIC DNA]</scope>
    <source>
        <strain evidence="2">CBS 106.47</strain>
    </source>
</reference>
<protein>
    <submittedName>
        <fullName evidence="1">Uncharacterized protein</fullName>
    </submittedName>
</protein>
<dbReference type="AlphaFoldDB" id="A0A1M3T4H9"/>
<organism evidence="1 2">
    <name type="scientific">Aspergillus luchuensis (strain CBS 106.47)</name>
    <dbReference type="NCBI Taxonomy" id="1137211"/>
    <lineage>
        <taxon>Eukaryota</taxon>
        <taxon>Fungi</taxon>
        <taxon>Dikarya</taxon>
        <taxon>Ascomycota</taxon>
        <taxon>Pezizomycotina</taxon>
        <taxon>Eurotiomycetes</taxon>
        <taxon>Eurotiomycetidae</taxon>
        <taxon>Eurotiales</taxon>
        <taxon>Aspergillaceae</taxon>
        <taxon>Aspergillus</taxon>
        <taxon>Aspergillus subgen. Circumdati</taxon>
    </lineage>
</organism>
<proteinExistence type="predicted"/>
<accession>A0A1M3T4H9</accession>
<sequence>MPTLPKLLSALPRRCTLSAAAAIISVSHIPTMFGTLVSTGLDRETLEFIENPDPVAAAVSFLERLSSKSSSREDRLDLLLADLRNSIETLAVFISGDRCATRVEQSMLLAMAARQIGVICGRMANCCKAMHQGSLSDTSSSQRGSEPVPCPIPVEVSVSHVSRQPT</sequence>
<dbReference type="Proteomes" id="UP000184063">
    <property type="component" value="Unassembled WGS sequence"/>
</dbReference>
<dbReference type="EMBL" id="KV878250">
    <property type="protein sequence ID" value="OJZ81613.1"/>
    <property type="molecule type" value="Genomic_DNA"/>
</dbReference>
<dbReference type="OrthoDB" id="4356994at2759"/>
<evidence type="ECO:0000313" key="1">
    <source>
        <dbReference type="EMBL" id="OJZ81613.1"/>
    </source>
</evidence>
<name>A0A1M3T4H9_ASPLC</name>